<dbReference type="EMBL" id="OBMT01000018">
    <property type="protein sequence ID" value="SOC19607.1"/>
    <property type="molecule type" value="Genomic_DNA"/>
</dbReference>
<protein>
    <recommendedName>
        <fullName evidence="1">HTH cro/C1-type domain-containing protein</fullName>
    </recommendedName>
</protein>
<reference evidence="3" key="1">
    <citation type="submission" date="2017-08" db="EMBL/GenBank/DDBJ databases">
        <authorList>
            <person name="Varghese N."/>
            <person name="Submissions S."/>
        </authorList>
    </citation>
    <scope>NUCLEOTIDE SEQUENCE [LARGE SCALE GENOMIC DNA]</scope>
    <source>
        <strain evidence="3">JA276</strain>
    </source>
</reference>
<evidence type="ECO:0000313" key="2">
    <source>
        <dbReference type="EMBL" id="SOC19607.1"/>
    </source>
</evidence>
<dbReference type="GO" id="GO:0003677">
    <property type="term" value="F:DNA binding"/>
    <property type="evidence" value="ECO:0007669"/>
    <property type="project" value="InterPro"/>
</dbReference>
<dbReference type="Pfam" id="PF13560">
    <property type="entry name" value="HTH_31"/>
    <property type="match status" value="1"/>
</dbReference>
<name>A0A285TGW2_9RHOB</name>
<dbReference type="CDD" id="cd00093">
    <property type="entry name" value="HTH_XRE"/>
    <property type="match status" value="1"/>
</dbReference>
<feature type="domain" description="HTH cro/C1-type" evidence="1">
    <location>
        <begin position="14"/>
        <end position="68"/>
    </location>
</feature>
<dbReference type="SMART" id="SM00530">
    <property type="entry name" value="HTH_XRE"/>
    <property type="match status" value="1"/>
</dbReference>
<dbReference type="InterPro" id="IPR001387">
    <property type="entry name" value="Cro/C1-type_HTH"/>
</dbReference>
<dbReference type="RefSeq" id="WP_097071314.1">
    <property type="nucleotide sequence ID" value="NZ_OBMT01000018.1"/>
</dbReference>
<evidence type="ECO:0000259" key="1">
    <source>
        <dbReference type="PROSITE" id="PS50943"/>
    </source>
</evidence>
<dbReference type="PROSITE" id="PS50943">
    <property type="entry name" value="HTH_CROC1"/>
    <property type="match status" value="1"/>
</dbReference>
<dbReference type="OrthoDB" id="7876607at2"/>
<accession>A0A285TGW2</accession>
<sequence>MFAHLGTDGLAERLRAAIELSNLSVTEAARRCEMNKTSFEGYVAGENLPGTKAIAAICIGLKISADWLLFGTGPARGRRQ</sequence>
<evidence type="ECO:0000313" key="3">
    <source>
        <dbReference type="Proteomes" id="UP000219111"/>
    </source>
</evidence>
<dbReference type="SUPFAM" id="SSF47413">
    <property type="entry name" value="lambda repressor-like DNA-binding domains"/>
    <property type="match status" value="1"/>
</dbReference>
<keyword evidence="3" id="KW-1185">Reference proteome</keyword>
<proteinExistence type="predicted"/>
<dbReference type="AlphaFoldDB" id="A0A285TGW2"/>
<dbReference type="Gene3D" id="1.10.260.40">
    <property type="entry name" value="lambda repressor-like DNA-binding domains"/>
    <property type="match status" value="1"/>
</dbReference>
<gene>
    <name evidence="2" type="ORF">SAMN05877831_11821</name>
</gene>
<dbReference type="InterPro" id="IPR010982">
    <property type="entry name" value="Lambda_DNA-bd_dom_sf"/>
</dbReference>
<organism evidence="2 3">
    <name type="scientific">Rhodobacter maris</name>
    <dbReference type="NCBI Taxonomy" id="446682"/>
    <lineage>
        <taxon>Bacteria</taxon>
        <taxon>Pseudomonadati</taxon>
        <taxon>Pseudomonadota</taxon>
        <taxon>Alphaproteobacteria</taxon>
        <taxon>Rhodobacterales</taxon>
        <taxon>Rhodobacter group</taxon>
        <taxon>Rhodobacter</taxon>
    </lineage>
</organism>
<dbReference type="Proteomes" id="UP000219111">
    <property type="component" value="Unassembled WGS sequence"/>
</dbReference>